<dbReference type="EMBL" id="LXQA010228616">
    <property type="protein sequence ID" value="MCI35942.1"/>
    <property type="molecule type" value="Genomic_DNA"/>
</dbReference>
<sequence>STSEGQPDNELRISGTARNLSARLQDCVMTSNNDVTEEGDLVDLVFYAESEPVNLEAALKD</sequence>
<dbReference type="AlphaFoldDB" id="A0A392RIH5"/>
<name>A0A392RIH5_9FABA</name>
<dbReference type="Proteomes" id="UP000265520">
    <property type="component" value="Unassembled WGS sequence"/>
</dbReference>
<proteinExistence type="predicted"/>
<organism evidence="1 2">
    <name type="scientific">Trifolium medium</name>
    <dbReference type="NCBI Taxonomy" id="97028"/>
    <lineage>
        <taxon>Eukaryota</taxon>
        <taxon>Viridiplantae</taxon>
        <taxon>Streptophyta</taxon>
        <taxon>Embryophyta</taxon>
        <taxon>Tracheophyta</taxon>
        <taxon>Spermatophyta</taxon>
        <taxon>Magnoliopsida</taxon>
        <taxon>eudicotyledons</taxon>
        <taxon>Gunneridae</taxon>
        <taxon>Pentapetalae</taxon>
        <taxon>rosids</taxon>
        <taxon>fabids</taxon>
        <taxon>Fabales</taxon>
        <taxon>Fabaceae</taxon>
        <taxon>Papilionoideae</taxon>
        <taxon>50 kb inversion clade</taxon>
        <taxon>NPAAA clade</taxon>
        <taxon>Hologalegina</taxon>
        <taxon>IRL clade</taxon>
        <taxon>Trifolieae</taxon>
        <taxon>Trifolium</taxon>
    </lineage>
</organism>
<accession>A0A392RIH5</accession>
<evidence type="ECO:0000313" key="2">
    <source>
        <dbReference type="Proteomes" id="UP000265520"/>
    </source>
</evidence>
<evidence type="ECO:0000313" key="1">
    <source>
        <dbReference type="EMBL" id="MCI35942.1"/>
    </source>
</evidence>
<comment type="caution">
    <text evidence="1">The sequence shown here is derived from an EMBL/GenBank/DDBJ whole genome shotgun (WGS) entry which is preliminary data.</text>
</comment>
<protein>
    <submittedName>
        <fullName evidence="1">Uncharacterized protein</fullName>
    </submittedName>
</protein>
<feature type="non-terminal residue" evidence="1">
    <location>
        <position position="1"/>
    </location>
</feature>
<reference evidence="1 2" key="1">
    <citation type="journal article" date="2018" name="Front. Plant Sci.">
        <title>Red Clover (Trifolium pratense) and Zigzag Clover (T. medium) - A Picture of Genomic Similarities and Differences.</title>
        <authorList>
            <person name="Dluhosova J."/>
            <person name="Istvanek J."/>
            <person name="Nedelnik J."/>
            <person name="Repkova J."/>
        </authorList>
    </citation>
    <scope>NUCLEOTIDE SEQUENCE [LARGE SCALE GENOMIC DNA]</scope>
    <source>
        <strain evidence="2">cv. 10/8</strain>
        <tissue evidence="1">Leaf</tissue>
    </source>
</reference>
<keyword evidence="2" id="KW-1185">Reference proteome</keyword>